<reference evidence="1" key="1">
    <citation type="submission" date="2018-08" db="EMBL/GenBank/DDBJ databases">
        <authorList>
            <person name="Rossello M."/>
        </authorList>
    </citation>
    <scope>NUCLEOTIDE SEQUENCE [LARGE SCALE GENOMIC DNA]</scope>
    <source>
        <strain evidence="1">cv. Chinese Spring</strain>
    </source>
</reference>
<evidence type="ECO:0000313" key="1">
    <source>
        <dbReference type="EnsemblPlants" id="TraesCS5A02G210800.2"/>
    </source>
</evidence>
<dbReference type="Gramene" id="TraesCS5A02G210800.2">
    <property type="protein sequence ID" value="TraesCS5A02G210800.2"/>
    <property type="gene ID" value="TraesCS5A02G210800"/>
</dbReference>
<dbReference type="PANTHER" id="PTHR47389:SF6">
    <property type="entry name" value="OS09G0436300 PROTEIN"/>
    <property type="match status" value="1"/>
</dbReference>
<protein>
    <recommendedName>
        <fullName evidence="3">PDZ domain-containing protein</fullName>
    </recommendedName>
</protein>
<organism evidence="1">
    <name type="scientific">Triticum aestivum</name>
    <name type="common">Wheat</name>
    <dbReference type="NCBI Taxonomy" id="4565"/>
    <lineage>
        <taxon>Eukaryota</taxon>
        <taxon>Viridiplantae</taxon>
        <taxon>Streptophyta</taxon>
        <taxon>Embryophyta</taxon>
        <taxon>Tracheophyta</taxon>
        <taxon>Spermatophyta</taxon>
        <taxon>Magnoliopsida</taxon>
        <taxon>Liliopsida</taxon>
        <taxon>Poales</taxon>
        <taxon>Poaceae</taxon>
        <taxon>BOP clade</taxon>
        <taxon>Pooideae</taxon>
        <taxon>Triticodae</taxon>
        <taxon>Triticeae</taxon>
        <taxon>Triticinae</taxon>
        <taxon>Triticum</taxon>
    </lineage>
</organism>
<reference evidence="1" key="2">
    <citation type="submission" date="2018-10" db="UniProtKB">
        <authorList>
            <consortium name="EnsemblPlants"/>
        </authorList>
    </citation>
    <scope>IDENTIFICATION</scope>
</reference>
<dbReference type="PANTHER" id="PTHR47389">
    <property type="entry name" value="OS09G0436400 PROTEIN"/>
    <property type="match status" value="1"/>
</dbReference>
<dbReference type="OrthoDB" id="654694at2759"/>
<dbReference type="Gramene" id="TraesNOR5A03G02692800.2">
    <property type="protein sequence ID" value="TraesNOR5A03G02692800.2"/>
    <property type="gene ID" value="TraesNOR5A03G02692800"/>
</dbReference>
<dbReference type="Gene3D" id="2.30.42.10">
    <property type="match status" value="1"/>
</dbReference>
<dbReference type="OMA" id="YCKKERT"/>
<proteinExistence type="predicted"/>
<dbReference type="EnsemblPlants" id="TraesCS5A02G210800.2">
    <property type="protein sequence ID" value="TraesCS5A02G210800.2"/>
    <property type="gene ID" value="TraesCS5A02G210800"/>
</dbReference>
<keyword evidence="2" id="KW-1185">Reference proteome</keyword>
<accession>A0A3B6KIK1</accession>
<dbReference type="Proteomes" id="UP000019116">
    <property type="component" value="Chromosome 5A"/>
</dbReference>
<dbReference type="InterPro" id="IPR036034">
    <property type="entry name" value="PDZ_sf"/>
</dbReference>
<evidence type="ECO:0008006" key="3">
    <source>
        <dbReference type="Google" id="ProtNLM"/>
    </source>
</evidence>
<dbReference type="InterPro" id="IPR009003">
    <property type="entry name" value="Peptidase_S1_PA"/>
</dbReference>
<evidence type="ECO:0000313" key="2">
    <source>
        <dbReference type="Proteomes" id="UP000019116"/>
    </source>
</evidence>
<sequence>MTSATLIRKHDSGTEVHELSSVKIEVLLPNKKVVKGQLLMYDLHYNVAIVSVECEADLLVAVLADLPGSYFLTPTPVVSVAWKFESGSLQLKRGETFRAVSELDCNELMVCTCQMEPQRQNKDNSIQYITTIFIGGLLIDLEGRIVGMNFIDENKTPFLPVQLVGRCLKHFRKFGRIKQPFLGIRGRGLHMLELKDLEKICHKYHKPPSGILVEKIPEVSSANCGGIEAGDIINKLDGVVLHSPAQLTTMLLDTMEVAVNMQPVVLQATVLRPRDGTTFVANLKVVECPHGECHMLLKNRWRLPPPKEYWWGPSEWHDYSD</sequence>
<dbReference type="SUPFAM" id="SSF50156">
    <property type="entry name" value="PDZ domain-like"/>
    <property type="match status" value="1"/>
</dbReference>
<name>A0A3B6KIK1_WHEAT</name>
<dbReference type="AlphaFoldDB" id="A0A3B6KIK1"/>
<dbReference type="Gramene" id="TraesCS5A03G0554800.2">
    <property type="protein sequence ID" value="TraesCS5A03G0554800.2.CDS"/>
    <property type="gene ID" value="TraesCS5A03G0554800"/>
</dbReference>
<dbReference type="SUPFAM" id="SSF50494">
    <property type="entry name" value="Trypsin-like serine proteases"/>
    <property type="match status" value="1"/>
</dbReference>
<dbReference type="STRING" id="4565.A0A3B6KIK1"/>